<keyword evidence="1" id="KW-0805">Transcription regulation</keyword>
<organism evidence="5 6">
    <name type="scientific">Pedobacter vanadiisoli</name>
    <dbReference type="NCBI Taxonomy" id="1761975"/>
    <lineage>
        <taxon>Bacteria</taxon>
        <taxon>Pseudomonadati</taxon>
        <taxon>Bacteroidota</taxon>
        <taxon>Sphingobacteriia</taxon>
        <taxon>Sphingobacteriales</taxon>
        <taxon>Sphingobacteriaceae</taxon>
        <taxon>Pedobacter</taxon>
    </lineage>
</organism>
<dbReference type="InterPro" id="IPR036390">
    <property type="entry name" value="WH_DNA-bd_sf"/>
</dbReference>
<reference evidence="6" key="1">
    <citation type="journal article" date="2019" name="Int. J. Syst. Evol. Microbiol.">
        <title>The Global Catalogue of Microorganisms (GCM) 10K type strain sequencing project: providing services to taxonomists for standard genome sequencing and annotation.</title>
        <authorList>
            <consortium name="The Broad Institute Genomics Platform"/>
            <consortium name="The Broad Institute Genome Sequencing Center for Infectious Disease"/>
            <person name="Wu L."/>
            <person name="Ma J."/>
        </authorList>
    </citation>
    <scope>NUCLEOTIDE SEQUENCE [LARGE SCALE GENOMIC DNA]</scope>
    <source>
        <strain evidence="6">KCTC 42866</strain>
    </source>
</reference>
<proteinExistence type="predicted"/>
<evidence type="ECO:0000313" key="5">
    <source>
        <dbReference type="EMBL" id="MFD2583160.1"/>
    </source>
</evidence>
<name>A0ABW5MIU7_9SPHI</name>
<dbReference type="Proteomes" id="UP001597461">
    <property type="component" value="Unassembled WGS sequence"/>
</dbReference>
<dbReference type="EMBL" id="JBHULL010000009">
    <property type="protein sequence ID" value="MFD2583160.1"/>
    <property type="molecule type" value="Genomic_DNA"/>
</dbReference>
<dbReference type="RefSeq" id="WP_379078967.1">
    <property type="nucleotide sequence ID" value="NZ_JBHULL010000009.1"/>
</dbReference>
<sequence length="145" mass="17324">MFFKIYYIERLMTDEEIIKAWDDICKVLNKDQDDLKRDILNHVGNKWSLFVIHALGIDGRMRFSNLENHINGISQRMLSKCLRELERDGLVVRSIYPEVPPRVEYELTPLGRDLLVQVTPLWFWIARHSNELNNARSNYVKYMNR</sequence>
<evidence type="ECO:0000256" key="1">
    <source>
        <dbReference type="ARBA" id="ARBA00023015"/>
    </source>
</evidence>
<comment type="caution">
    <text evidence="5">The sequence shown here is derived from an EMBL/GenBank/DDBJ whole genome shotgun (WGS) entry which is preliminary data.</text>
</comment>
<dbReference type="PANTHER" id="PTHR33204">
    <property type="entry name" value="TRANSCRIPTIONAL REGULATOR, MARR FAMILY"/>
    <property type="match status" value="1"/>
</dbReference>
<accession>A0ABW5MIU7</accession>
<evidence type="ECO:0000256" key="3">
    <source>
        <dbReference type="ARBA" id="ARBA00023163"/>
    </source>
</evidence>
<feature type="domain" description="HTH hxlR-type" evidence="4">
    <location>
        <begin position="25"/>
        <end position="133"/>
    </location>
</feature>
<dbReference type="SUPFAM" id="SSF46785">
    <property type="entry name" value="Winged helix' DNA-binding domain"/>
    <property type="match status" value="1"/>
</dbReference>
<keyword evidence="3" id="KW-0804">Transcription</keyword>
<protein>
    <submittedName>
        <fullName evidence="5">Winged helix-turn-helix transcriptional regulator</fullName>
    </submittedName>
</protein>
<gene>
    <name evidence="5" type="ORF">ACFSR6_11735</name>
</gene>
<dbReference type="InterPro" id="IPR036388">
    <property type="entry name" value="WH-like_DNA-bd_sf"/>
</dbReference>
<dbReference type="PROSITE" id="PS51118">
    <property type="entry name" value="HTH_HXLR"/>
    <property type="match status" value="1"/>
</dbReference>
<keyword evidence="2" id="KW-0238">DNA-binding</keyword>
<evidence type="ECO:0000259" key="4">
    <source>
        <dbReference type="PROSITE" id="PS51118"/>
    </source>
</evidence>
<dbReference type="Pfam" id="PF01638">
    <property type="entry name" value="HxlR"/>
    <property type="match status" value="1"/>
</dbReference>
<evidence type="ECO:0000313" key="6">
    <source>
        <dbReference type="Proteomes" id="UP001597461"/>
    </source>
</evidence>
<evidence type="ECO:0000256" key="2">
    <source>
        <dbReference type="ARBA" id="ARBA00023125"/>
    </source>
</evidence>
<dbReference type="PANTHER" id="PTHR33204:SF39">
    <property type="entry name" value="TRANSCRIPTIONAL REGULATORY PROTEIN"/>
    <property type="match status" value="1"/>
</dbReference>
<dbReference type="InterPro" id="IPR002577">
    <property type="entry name" value="HTH_HxlR"/>
</dbReference>
<dbReference type="Gene3D" id="1.10.10.10">
    <property type="entry name" value="Winged helix-like DNA-binding domain superfamily/Winged helix DNA-binding domain"/>
    <property type="match status" value="1"/>
</dbReference>
<keyword evidence="6" id="KW-1185">Reference proteome</keyword>